<feature type="compositionally biased region" description="Acidic residues" evidence="1">
    <location>
        <begin position="65"/>
        <end position="90"/>
    </location>
</feature>
<name>A0A3D8Y5Z9_9BACT</name>
<evidence type="ECO:0000313" key="3">
    <source>
        <dbReference type="Proteomes" id="UP000256373"/>
    </source>
</evidence>
<feature type="region of interest" description="Disordered" evidence="1">
    <location>
        <begin position="1"/>
        <end position="109"/>
    </location>
</feature>
<feature type="compositionally biased region" description="Basic and acidic residues" evidence="1">
    <location>
        <begin position="98"/>
        <end position="109"/>
    </location>
</feature>
<dbReference type="Proteomes" id="UP000256373">
    <property type="component" value="Unassembled WGS sequence"/>
</dbReference>
<evidence type="ECO:0000256" key="1">
    <source>
        <dbReference type="SAM" id="MobiDB-lite"/>
    </source>
</evidence>
<feature type="compositionally biased region" description="Acidic residues" evidence="1">
    <location>
        <begin position="7"/>
        <end position="16"/>
    </location>
</feature>
<keyword evidence="3" id="KW-1185">Reference proteome</keyword>
<dbReference type="RefSeq" id="WP_115833118.1">
    <property type="nucleotide sequence ID" value="NZ_QNUL01000023.1"/>
</dbReference>
<sequence>MPSNNQIDDEQYDDELPGNYPANEDVFRQGLIESEVDPEDITRSKEPLDVDAEEWNEKTFATDPVGDDLDVPGSEFDDEDEKIGREDEENNYYSLGGDNHERQEENQGD</sequence>
<gene>
    <name evidence="2" type="ORF">DSL64_22095</name>
</gene>
<protein>
    <submittedName>
        <fullName evidence="2">Uncharacterized protein</fullName>
    </submittedName>
</protein>
<dbReference type="EMBL" id="QNUL01000023">
    <property type="protein sequence ID" value="REA58079.1"/>
    <property type="molecule type" value="Genomic_DNA"/>
</dbReference>
<organism evidence="2 3">
    <name type="scientific">Dyadobacter luteus</name>
    <dbReference type="NCBI Taxonomy" id="2259619"/>
    <lineage>
        <taxon>Bacteria</taxon>
        <taxon>Pseudomonadati</taxon>
        <taxon>Bacteroidota</taxon>
        <taxon>Cytophagia</taxon>
        <taxon>Cytophagales</taxon>
        <taxon>Spirosomataceae</taxon>
        <taxon>Dyadobacter</taxon>
    </lineage>
</organism>
<dbReference type="AlphaFoldDB" id="A0A3D8Y5Z9"/>
<proteinExistence type="predicted"/>
<evidence type="ECO:0000313" key="2">
    <source>
        <dbReference type="EMBL" id="REA58079.1"/>
    </source>
</evidence>
<dbReference type="OrthoDB" id="680877at2"/>
<accession>A0A3D8Y5Z9</accession>
<reference evidence="2 3" key="1">
    <citation type="submission" date="2018-07" db="EMBL/GenBank/DDBJ databases">
        <title>Dyadobacter roseus sp. nov., isolated from rose rhizosphere soil.</title>
        <authorList>
            <person name="Chen L."/>
        </authorList>
    </citation>
    <scope>NUCLEOTIDE SEQUENCE [LARGE SCALE GENOMIC DNA]</scope>
    <source>
        <strain evidence="2 3">RS19</strain>
    </source>
</reference>
<comment type="caution">
    <text evidence="2">The sequence shown here is derived from an EMBL/GenBank/DDBJ whole genome shotgun (WGS) entry which is preliminary data.</text>
</comment>